<dbReference type="InterPro" id="IPR022615">
    <property type="entry name" value="NqrA_C_domain"/>
</dbReference>
<keyword evidence="2" id="KW-0560">Oxidoreductase</keyword>
<evidence type="ECO:0000313" key="2">
    <source>
        <dbReference type="EMBL" id="SUA20308.1"/>
    </source>
</evidence>
<dbReference type="PANTHER" id="PTHR37839">
    <property type="entry name" value="NA(+)-TRANSLOCATING NADH-QUINONE REDUCTASE SUBUNIT A"/>
    <property type="match status" value="1"/>
</dbReference>
<protein>
    <submittedName>
        <fullName evidence="2">Na(+)-translocating NADH-quinone reductase subunit A</fullName>
        <ecNumber evidence="2">1.6.5.-</ecNumber>
    </submittedName>
</protein>
<name>A0A378VVN6_NEIGO</name>
<dbReference type="EMBL" id="UGRI01000001">
    <property type="protein sequence ID" value="SUA20308.1"/>
    <property type="molecule type" value="Genomic_DNA"/>
</dbReference>
<evidence type="ECO:0000259" key="1">
    <source>
        <dbReference type="Pfam" id="PF11973"/>
    </source>
</evidence>
<organism evidence="2">
    <name type="scientific">Neisseria gonorrhoeae</name>
    <dbReference type="NCBI Taxonomy" id="485"/>
    <lineage>
        <taxon>Bacteria</taxon>
        <taxon>Pseudomonadati</taxon>
        <taxon>Pseudomonadota</taxon>
        <taxon>Betaproteobacteria</taxon>
        <taxon>Neisseriales</taxon>
        <taxon>Neisseriaceae</taxon>
        <taxon>Neisseria</taxon>
    </lineage>
</organism>
<dbReference type="Pfam" id="PF11973">
    <property type="entry name" value="NQRA_SLBB"/>
    <property type="match status" value="1"/>
</dbReference>
<reference evidence="2" key="1">
    <citation type="submission" date="2018-06" db="EMBL/GenBank/DDBJ databases">
        <authorList>
            <consortium name="Pathogen Informatics"/>
            <person name="Doyle S."/>
        </authorList>
    </citation>
    <scope>NUCLEOTIDE SEQUENCE [LARGE SCALE GENOMIC DNA]</scope>
    <source>
        <strain evidence="2">NCTC11421</strain>
    </source>
</reference>
<dbReference type="GO" id="GO:0006814">
    <property type="term" value="P:sodium ion transport"/>
    <property type="evidence" value="ECO:0007669"/>
    <property type="project" value="InterPro"/>
</dbReference>
<proteinExistence type="predicted"/>
<sequence length="114" mass="12535">MSQLTAGELVDADNRVISGSVLNGAIAQGAHDYLGRYHNQISVIEEGRSKELFGWVAPQPDKYSITRTTLGHFLKNKLFKFTTAVNGGDRAMVPIGTYERVMPLDILPTLLFAI</sequence>
<dbReference type="InterPro" id="IPR008703">
    <property type="entry name" value="NqrA"/>
</dbReference>
<gene>
    <name evidence="2" type="primary">nqrA_2</name>
    <name evidence="2" type="ORF">NCTC11421_00389</name>
</gene>
<dbReference type="AlphaFoldDB" id="A0A378VVN6"/>
<dbReference type="EC" id="1.6.5.-" evidence="2"/>
<accession>A0A378VVN6</accession>
<dbReference type="PANTHER" id="PTHR37839:SF1">
    <property type="entry name" value="NA(+)-TRANSLOCATING NADH-QUINONE REDUCTASE SUBUNIT A"/>
    <property type="match status" value="1"/>
</dbReference>
<feature type="domain" description="Na(+)-translocating NADH-quinone reductase subunit A C-terminal" evidence="1">
    <location>
        <begin position="2"/>
        <end position="28"/>
    </location>
</feature>
<dbReference type="GO" id="GO:0016655">
    <property type="term" value="F:oxidoreductase activity, acting on NAD(P)H, quinone or similar compound as acceptor"/>
    <property type="evidence" value="ECO:0007669"/>
    <property type="project" value="InterPro"/>
</dbReference>